<dbReference type="EMBL" id="LAZR01011736">
    <property type="protein sequence ID" value="KKM60120.1"/>
    <property type="molecule type" value="Genomic_DNA"/>
</dbReference>
<organism evidence="2">
    <name type="scientific">marine sediment metagenome</name>
    <dbReference type="NCBI Taxonomy" id="412755"/>
    <lineage>
        <taxon>unclassified sequences</taxon>
        <taxon>metagenomes</taxon>
        <taxon>ecological metagenomes</taxon>
    </lineage>
</organism>
<accession>A0A0F9L823</accession>
<evidence type="ECO:0000256" key="1">
    <source>
        <dbReference type="SAM" id="MobiDB-lite"/>
    </source>
</evidence>
<reference evidence="2" key="1">
    <citation type="journal article" date="2015" name="Nature">
        <title>Complex archaea that bridge the gap between prokaryotes and eukaryotes.</title>
        <authorList>
            <person name="Spang A."/>
            <person name="Saw J.H."/>
            <person name="Jorgensen S.L."/>
            <person name="Zaremba-Niedzwiedzka K."/>
            <person name="Martijn J."/>
            <person name="Lind A.E."/>
            <person name="van Eijk R."/>
            <person name="Schleper C."/>
            <person name="Guy L."/>
            <person name="Ettema T.J."/>
        </authorList>
    </citation>
    <scope>NUCLEOTIDE SEQUENCE</scope>
</reference>
<gene>
    <name evidence="2" type="ORF">LCGC14_1544960</name>
</gene>
<name>A0A0F9L823_9ZZZZ</name>
<comment type="caution">
    <text evidence="2">The sequence shown here is derived from an EMBL/GenBank/DDBJ whole genome shotgun (WGS) entry which is preliminary data.</text>
</comment>
<sequence>MADNQETSGLEEVRKQFNVSNPPPPGHEFAGKFWKRLWEDAKDYKINYLGMHRRWLHLHAMFRGRKDRTKYPRVGANYLFKTTQAYCATLTEKQPMAEVKTDDDVPDVERKAVENEVAEWWNEEELQDTLYASVQNNQIYGTTIEKGRYNVKENKADVIVRDIFGFFPAPGFTLAKIEP</sequence>
<proteinExistence type="predicted"/>
<feature type="non-terminal residue" evidence="2">
    <location>
        <position position="179"/>
    </location>
</feature>
<evidence type="ECO:0000313" key="2">
    <source>
        <dbReference type="EMBL" id="KKM60120.1"/>
    </source>
</evidence>
<protein>
    <submittedName>
        <fullName evidence="2">Uncharacterized protein</fullName>
    </submittedName>
</protein>
<feature type="region of interest" description="Disordered" evidence="1">
    <location>
        <begin position="1"/>
        <end position="22"/>
    </location>
</feature>
<dbReference type="AlphaFoldDB" id="A0A0F9L823"/>